<dbReference type="OMA" id="GNKMERI"/>
<name>A0A058Z4F6_FONAL</name>
<proteinExistence type="predicted"/>
<dbReference type="PANTHER" id="PTHR13411">
    <property type="entry name" value="PLASMINOGEN RECEPTOR (KT)"/>
    <property type="match status" value="1"/>
</dbReference>
<dbReference type="PANTHER" id="PTHR13411:SF6">
    <property type="entry name" value="PLASMINOGEN RECEPTOR (KT)"/>
    <property type="match status" value="1"/>
</dbReference>
<dbReference type="GO" id="GO:0005886">
    <property type="term" value="C:plasma membrane"/>
    <property type="evidence" value="ECO:0007669"/>
    <property type="project" value="InterPro"/>
</dbReference>
<evidence type="ECO:0008006" key="3">
    <source>
        <dbReference type="Google" id="ProtNLM"/>
    </source>
</evidence>
<dbReference type="EMBL" id="KB932207">
    <property type="protein sequence ID" value="KCV69155.1"/>
    <property type="molecule type" value="Genomic_DNA"/>
</dbReference>
<accession>A0A058Z4F6</accession>
<sequence>MGSYISRLSDSAAQSMADRQRAVMAEQRAHMERQIRRQIASRIAQTREMMHWQGGFWLLLASGVTIARIRLGYVPKPLLAPLFVMPFMMAYQYDMAYGTKLDRIRDEADRILAGDDFWISDHAPERVYHSLLPWAKPLVLLPPGESHQQMGQLQPVAEQPHQPQQQ</sequence>
<dbReference type="Proteomes" id="UP000030693">
    <property type="component" value="Unassembled WGS sequence"/>
</dbReference>
<protein>
    <recommendedName>
        <fullName evidence="3">Plasminogen receptor (KT)</fullName>
    </recommendedName>
</protein>
<dbReference type="InterPro" id="IPR019319">
    <property type="entry name" value="Plg-R(KT)"/>
</dbReference>
<dbReference type="RefSeq" id="XP_009496726.1">
    <property type="nucleotide sequence ID" value="XM_009498451.1"/>
</dbReference>
<organism evidence="1">
    <name type="scientific">Fonticula alba</name>
    <name type="common">Slime mold</name>
    <dbReference type="NCBI Taxonomy" id="691883"/>
    <lineage>
        <taxon>Eukaryota</taxon>
        <taxon>Rotosphaerida</taxon>
        <taxon>Fonticulaceae</taxon>
        <taxon>Fonticula</taxon>
    </lineage>
</organism>
<dbReference type="OrthoDB" id="10256697at2759"/>
<gene>
    <name evidence="1" type="ORF">H696_04569</name>
</gene>
<dbReference type="GeneID" id="20529294"/>
<evidence type="ECO:0000313" key="2">
    <source>
        <dbReference type="Proteomes" id="UP000030693"/>
    </source>
</evidence>
<keyword evidence="2" id="KW-1185">Reference proteome</keyword>
<dbReference type="Pfam" id="PF10166">
    <property type="entry name" value="DUF2368"/>
    <property type="match status" value="1"/>
</dbReference>
<dbReference type="AlphaFoldDB" id="A0A058Z4F6"/>
<dbReference type="eggNOG" id="KOG4544">
    <property type="taxonomic scope" value="Eukaryota"/>
</dbReference>
<reference evidence="1" key="1">
    <citation type="submission" date="2013-04" db="EMBL/GenBank/DDBJ databases">
        <title>The Genome Sequence of Fonticula alba ATCC 38817.</title>
        <authorList>
            <consortium name="The Broad Institute Genomics Platform"/>
            <person name="Russ C."/>
            <person name="Cuomo C."/>
            <person name="Burger G."/>
            <person name="Gray M.W."/>
            <person name="Holland P.W.H."/>
            <person name="King N."/>
            <person name="Lang F.B.F."/>
            <person name="Roger A.J."/>
            <person name="Ruiz-Trillo I."/>
            <person name="Brown M."/>
            <person name="Walker B."/>
            <person name="Young S."/>
            <person name="Zeng Q."/>
            <person name="Gargeya S."/>
            <person name="Fitzgerald M."/>
            <person name="Haas B."/>
            <person name="Abouelleil A."/>
            <person name="Allen A.W."/>
            <person name="Alvarado L."/>
            <person name="Arachchi H.M."/>
            <person name="Berlin A.M."/>
            <person name="Chapman S.B."/>
            <person name="Gainer-Dewar J."/>
            <person name="Goldberg J."/>
            <person name="Griggs A."/>
            <person name="Gujja S."/>
            <person name="Hansen M."/>
            <person name="Howarth C."/>
            <person name="Imamovic A."/>
            <person name="Ireland A."/>
            <person name="Larimer J."/>
            <person name="McCowan C."/>
            <person name="Murphy C."/>
            <person name="Pearson M."/>
            <person name="Poon T.W."/>
            <person name="Priest M."/>
            <person name="Roberts A."/>
            <person name="Saif S."/>
            <person name="Shea T."/>
            <person name="Sisk P."/>
            <person name="Sykes S."/>
            <person name="Wortman J."/>
            <person name="Nusbaum C."/>
            <person name="Birren B."/>
        </authorList>
    </citation>
    <scope>NUCLEOTIDE SEQUENCE [LARGE SCALE GENOMIC DNA]</scope>
    <source>
        <strain evidence="1">ATCC 38817</strain>
    </source>
</reference>
<evidence type="ECO:0000313" key="1">
    <source>
        <dbReference type="EMBL" id="KCV69155.1"/>
    </source>
</evidence>